<dbReference type="EMBL" id="BPQI01000144">
    <property type="protein sequence ID" value="GJD58362.1"/>
    <property type="molecule type" value="Genomic_DNA"/>
</dbReference>
<organism evidence="3 4">
    <name type="scientific">Methylobacterium dankookense</name>
    <dbReference type="NCBI Taxonomy" id="560405"/>
    <lineage>
        <taxon>Bacteria</taxon>
        <taxon>Pseudomonadati</taxon>
        <taxon>Pseudomonadota</taxon>
        <taxon>Alphaproteobacteria</taxon>
        <taxon>Hyphomicrobiales</taxon>
        <taxon>Methylobacteriaceae</taxon>
        <taxon>Methylobacterium</taxon>
    </lineage>
</organism>
<name>A0A564G525_9HYPH</name>
<reference evidence="2" key="2">
    <citation type="journal article" date="2021" name="Front. Microbiol.">
        <title>Comprehensive Comparative Genomics and Phenotyping of Methylobacterium Species.</title>
        <authorList>
            <person name="Alessa O."/>
            <person name="Ogura Y."/>
            <person name="Fujitani Y."/>
            <person name="Takami H."/>
            <person name="Hayashi T."/>
            <person name="Sahin N."/>
            <person name="Tani A."/>
        </authorList>
    </citation>
    <scope>NUCLEOTIDE SEQUENCE</scope>
    <source>
        <strain evidence="2">DSM 22415</strain>
    </source>
</reference>
<dbReference type="OrthoDB" id="9157605at2"/>
<evidence type="ECO:0000256" key="1">
    <source>
        <dbReference type="SAM" id="MobiDB-lite"/>
    </source>
</evidence>
<dbReference type="AlphaFoldDB" id="A0A564G525"/>
<reference evidence="2" key="3">
    <citation type="submission" date="2021-08" db="EMBL/GenBank/DDBJ databases">
        <authorList>
            <person name="Tani A."/>
            <person name="Ola A."/>
            <person name="Ogura Y."/>
            <person name="Katsura K."/>
            <person name="Hayashi T."/>
        </authorList>
    </citation>
    <scope>NUCLEOTIDE SEQUENCE</scope>
    <source>
        <strain evidence="2">DSM 22415</strain>
    </source>
</reference>
<dbReference type="RefSeq" id="WP_144768388.1">
    <property type="nucleotide sequence ID" value="NZ_BPQI01000144.1"/>
</dbReference>
<sequence>MKMIAIQSVKADGKLVSPGAEFDVGSAEEAKALIVAGAAREKGKADEGVKVVPVAENTAPRGTASGVASPSDPASIPAATQAVADAAKGQTRGR</sequence>
<keyword evidence="5" id="KW-1185">Reference proteome</keyword>
<gene>
    <name evidence="2" type="ORF">IFDJLNFL_4281</name>
    <name evidence="3" type="ORF">MTDSW087_05377</name>
</gene>
<dbReference type="EMBL" id="CABFVH010000063">
    <property type="protein sequence ID" value="VUF15633.1"/>
    <property type="molecule type" value="Genomic_DNA"/>
</dbReference>
<reference evidence="3 4" key="1">
    <citation type="submission" date="2019-06" db="EMBL/GenBank/DDBJ databases">
        <authorList>
            <person name="Rodrigo-Torres L."/>
            <person name="Arahal R. D."/>
            <person name="Lucena T."/>
        </authorList>
    </citation>
    <scope>NUCLEOTIDE SEQUENCE [LARGE SCALE GENOMIC DNA]</scope>
    <source>
        <strain evidence="3 4">SW08-7</strain>
    </source>
</reference>
<dbReference type="Proteomes" id="UP001055303">
    <property type="component" value="Unassembled WGS sequence"/>
</dbReference>
<evidence type="ECO:0000313" key="5">
    <source>
        <dbReference type="Proteomes" id="UP001055303"/>
    </source>
</evidence>
<evidence type="ECO:0000313" key="4">
    <source>
        <dbReference type="Proteomes" id="UP000401717"/>
    </source>
</evidence>
<feature type="compositionally biased region" description="Low complexity" evidence="1">
    <location>
        <begin position="68"/>
        <end position="79"/>
    </location>
</feature>
<protein>
    <submittedName>
        <fullName evidence="3">Uncharacterized protein</fullName>
    </submittedName>
</protein>
<evidence type="ECO:0000313" key="3">
    <source>
        <dbReference type="EMBL" id="VUF15633.1"/>
    </source>
</evidence>
<proteinExistence type="predicted"/>
<dbReference type="Proteomes" id="UP000401717">
    <property type="component" value="Unassembled WGS sequence"/>
</dbReference>
<evidence type="ECO:0000313" key="2">
    <source>
        <dbReference type="EMBL" id="GJD58362.1"/>
    </source>
</evidence>
<feature type="region of interest" description="Disordered" evidence="1">
    <location>
        <begin position="57"/>
        <end position="94"/>
    </location>
</feature>
<accession>A0A564G525</accession>